<name>A0A2T5MF18_9GAMM</name>
<proteinExistence type="predicted"/>
<evidence type="ECO:0000313" key="3">
    <source>
        <dbReference type="Proteomes" id="UP000244248"/>
    </source>
</evidence>
<gene>
    <name evidence="2" type="ORF">CJD38_12690</name>
</gene>
<evidence type="ECO:0000313" key="2">
    <source>
        <dbReference type="EMBL" id="PTU31139.1"/>
    </source>
</evidence>
<dbReference type="Proteomes" id="UP000244248">
    <property type="component" value="Unassembled WGS sequence"/>
</dbReference>
<feature type="region of interest" description="Disordered" evidence="1">
    <location>
        <begin position="120"/>
        <end position="180"/>
    </location>
</feature>
<keyword evidence="3" id="KW-1185">Reference proteome</keyword>
<organism evidence="2 3">
    <name type="scientific">Stenotrophobium rhamnosiphilum</name>
    <dbReference type="NCBI Taxonomy" id="2029166"/>
    <lineage>
        <taxon>Bacteria</taxon>
        <taxon>Pseudomonadati</taxon>
        <taxon>Pseudomonadota</taxon>
        <taxon>Gammaproteobacteria</taxon>
        <taxon>Nevskiales</taxon>
        <taxon>Nevskiaceae</taxon>
        <taxon>Stenotrophobium</taxon>
    </lineage>
</organism>
<dbReference type="EMBL" id="QANS01000004">
    <property type="protein sequence ID" value="PTU31139.1"/>
    <property type="molecule type" value="Genomic_DNA"/>
</dbReference>
<dbReference type="AlphaFoldDB" id="A0A2T5MF18"/>
<dbReference type="OrthoDB" id="7069016at2"/>
<dbReference type="RefSeq" id="WP_107940726.1">
    <property type="nucleotide sequence ID" value="NZ_QANS01000004.1"/>
</dbReference>
<feature type="compositionally biased region" description="Pro residues" evidence="1">
    <location>
        <begin position="150"/>
        <end position="161"/>
    </location>
</feature>
<reference evidence="2 3" key="1">
    <citation type="submission" date="2018-04" db="EMBL/GenBank/DDBJ databases">
        <title>Novel species isolated from glacier.</title>
        <authorList>
            <person name="Liu Q."/>
            <person name="Xin Y.-H."/>
        </authorList>
    </citation>
    <scope>NUCLEOTIDE SEQUENCE [LARGE SCALE GENOMIC DNA]</scope>
    <source>
        <strain evidence="2 3">GT1R17</strain>
    </source>
</reference>
<protein>
    <submittedName>
        <fullName evidence="2">Uncharacterized protein</fullName>
    </submittedName>
</protein>
<comment type="caution">
    <text evidence="2">The sequence shown here is derived from an EMBL/GenBank/DDBJ whole genome shotgun (WGS) entry which is preliminary data.</text>
</comment>
<sequence>MNKRFLALAGLATVLSVGTYVVLNVVKPYKHETPKVADVTSPDQVFGASVDNPEAHAEGEAAAAPAPAAEGAADVAAVQPVDTAVQPAGSVDATAAATASGDGSVAPLVPAGAVAAAPAAADQSAPVDTASAEQPVAETYSEPVAEAAPAPEPAPAPAPAPKPKKKSASKSPSTGSSTWWPAEKADKLSLVYAGPASYKKAVVLMFNGAFFQADTVNANIKVTNKAGKAISGNWELGENNRRMVVFPVDAAGTYKVSIASGLTDSKGRKFGSKLGGPVQVK</sequence>
<accession>A0A2T5MF18</accession>
<evidence type="ECO:0000256" key="1">
    <source>
        <dbReference type="SAM" id="MobiDB-lite"/>
    </source>
</evidence>